<evidence type="ECO:0000313" key="15">
    <source>
        <dbReference type="Proteomes" id="UP000288096"/>
    </source>
</evidence>
<accession>A0A401FUK6</accession>
<protein>
    <submittedName>
        <fullName evidence="14">CRISPR-associated helicase/endonuclease Cas3</fullName>
    </submittedName>
</protein>
<dbReference type="InterPro" id="IPR038257">
    <property type="entry name" value="CRISPR-assoc_Cas3_HD_sf"/>
</dbReference>
<dbReference type="NCBIfam" id="TIGR01587">
    <property type="entry name" value="cas3_core"/>
    <property type="match status" value="1"/>
</dbReference>
<evidence type="ECO:0000259" key="12">
    <source>
        <dbReference type="PROSITE" id="PS51194"/>
    </source>
</evidence>
<dbReference type="SMART" id="SM00487">
    <property type="entry name" value="DEXDc"/>
    <property type="match status" value="1"/>
</dbReference>
<dbReference type="GO" id="GO:0003724">
    <property type="term" value="F:RNA helicase activity"/>
    <property type="evidence" value="ECO:0007669"/>
    <property type="project" value="TreeGrafter"/>
</dbReference>
<dbReference type="GO" id="GO:0051607">
    <property type="term" value="P:defense response to virus"/>
    <property type="evidence" value="ECO:0007669"/>
    <property type="project" value="UniProtKB-KW"/>
</dbReference>
<dbReference type="GO" id="GO:0005524">
    <property type="term" value="F:ATP binding"/>
    <property type="evidence" value="ECO:0007669"/>
    <property type="project" value="UniProtKB-KW"/>
</dbReference>
<dbReference type="GO" id="GO:0046872">
    <property type="term" value="F:metal ion binding"/>
    <property type="evidence" value="ECO:0007669"/>
    <property type="project" value="UniProtKB-KW"/>
</dbReference>
<gene>
    <name evidence="14" type="ORF">DENIS_1608</name>
</gene>
<dbReference type="GO" id="GO:0004519">
    <property type="term" value="F:endonuclease activity"/>
    <property type="evidence" value="ECO:0007669"/>
    <property type="project" value="UniProtKB-KW"/>
</dbReference>
<dbReference type="InterPro" id="IPR014001">
    <property type="entry name" value="Helicase_ATP-bd"/>
</dbReference>
<feature type="domain" description="Helicase ATP-binding" evidence="11">
    <location>
        <begin position="282"/>
        <end position="482"/>
    </location>
</feature>
<dbReference type="Pfam" id="PF00270">
    <property type="entry name" value="DEAD"/>
    <property type="match status" value="1"/>
</dbReference>
<dbReference type="GO" id="GO:0016787">
    <property type="term" value="F:hydrolase activity"/>
    <property type="evidence" value="ECO:0007669"/>
    <property type="project" value="UniProtKB-KW"/>
</dbReference>
<dbReference type="InterPro" id="IPR011545">
    <property type="entry name" value="DEAD/DEAH_box_helicase_dom"/>
</dbReference>
<dbReference type="OrthoDB" id="9810236at2"/>
<evidence type="ECO:0000256" key="7">
    <source>
        <dbReference type="ARBA" id="ARBA00022806"/>
    </source>
</evidence>
<keyword evidence="4" id="KW-0479">Metal-binding</keyword>
<dbReference type="PROSITE" id="PS51643">
    <property type="entry name" value="HD_CAS3"/>
    <property type="match status" value="1"/>
</dbReference>
<evidence type="ECO:0000256" key="9">
    <source>
        <dbReference type="ARBA" id="ARBA00023118"/>
    </source>
</evidence>
<evidence type="ECO:0000256" key="4">
    <source>
        <dbReference type="ARBA" id="ARBA00022723"/>
    </source>
</evidence>
<dbReference type="Pfam" id="PF22590">
    <property type="entry name" value="Cas3-like_C_2"/>
    <property type="match status" value="1"/>
</dbReference>
<comment type="caution">
    <text evidence="14">The sequence shown here is derived from an EMBL/GenBank/DDBJ whole genome shotgun (WGS) entry which is preliminary data.</text>
</comment>
<dbReference type="Gene3D" id="1.10.3210.30">
    <property type="match status" value="2"/>
</dbReference>
<dbReference type="AlphaFoldDB" id="A0A401FUK6"/>
<keyword evidence="15" id="KW-1185">Reference proteome</keyword>
<dbReference type="SMART" id="SM00490">
    <property type="entry name" value="HELICc"/>
    <property type="match status" value="1"/>
</dbReference>
<evidence type="ECO:0000313" key="14">
    <source>
        <dbReference type="EMBL" id="GBC60651.1"/>
    </source>
</evidence>
<dbReference type="Gene3D" id="3.40.50.300">
    <property type="entry name" value="P-loop containing nucleotide triphosphate hydrolases"/>
    <property type="match status" value="2"/>
</dbReference>
<dbReference type="Pfam" id="PF18019">
    <property type="entry name" value="Cas3_HD"/>
    <property type="match status" value="1"/>
</dbReference>
<keyword evidence="7" id="KW-0347">Helicase</keyword>
<evidence type="ECO:0000256" key="10">
    <source>
        <dbReference type="ARBA" id="ARBA00038437"/>
    </source>
</evidence>
<dbReference type="InterPro" id="IPR027417">
    <property type="entry name" value="P-loop_NTPase"/>
</dbReference>
<evidence type="ECO:0000256" key="2">
    <source>
        <dbReference type="ARBA" id="ARBA00009046"/>
    </source>
</evidence>
<sequence length="807" mass="92420">MEDFDFKTVWAKSDGKSLLQHLEDCLCIYRDLTHALPLLPILAKSENFFDWLFCAVYMHDWGKAHIEFQKVLGNCKTLHIADSDQGKAHMEFQKVLRKVKNDWHRNRHEFFSVPFVGMLPFSPDENQLITQAITGHHKDFEALSGYLPSKQKIENYGITASGVNPLDFQENLLKKLNIGYLKALKEKFQTIYGQYAAGNRQFEFQGIDFANQPHPVRAHVRPYLDDGTQPDHKEYWQQMLLIGGLKICDHMGSAEIPGIPRLSETHFGFLKQSDYEWYPHQEVCGQTGGNLFLTAPTGSGKTEAALLWARKQFEAGHQGRIFYVLPYTASINAMHRRLVRDFDGDVSPDQSRHVGILHGKLGQYLSAYFENADDPVEKEGHIQKIKEMHRQVVHPLKVVTPFQILKYFFGVKGFEKGLTELAGAMLIFDEIHAYDMQTFAQISASLEWMRKYMGIRVMVMTATLPAFMLEELRRAVGDSETVRADKALLEKFRRHRAGIVEGNIFHQIPSIRNALEDGKRVIVVCNTVANAQAVYQKLADATEENAVLLHSRFTVEDRLAKEKALFEETDTISLLVGTQAIEVSLDIDFDVMFTEPAPLDALIQRFGRINRRREKGICPVYVCREGGENDGYIYPGELVERTLAVLADVSEIDETLLQTMLDRVYPDWPDKKKYDDVRAAFSDSLTRLRPFMRHKESEAEFYKRFNGVPVMPGKFQELYEKRLRAYELIEAEKLFVSLHQGTFSKLRNNGICKKDAAVVEKKGRLKSVPYWLAQCPYDRNLGLLDNDTEDIEIKKDEDSGGSQTAFF</sequence>
<comment type="similarity">
    <text evidence="1">In the N-terminal section; belongs to the CRISPR-associated nuclease Cas3-HD family.</text>
</comment>
<dbReference type="InterPro" id="IPR006474">
    <property type="entry name" value="Helicase_Cas3_CRISPR-ass_core"/>
</dbReference>
<dbReference type="PANTHER" id="PTHR47959">
    <property type="entry name" value="ATP-DEPENDENT RNA HELICASE RHLE-RELATED"/>
    <property type="match status" value="1"/>
</dbReference>
<organism evidence="14 15">
    <name type="scientific">Desulfonema ishimotonii</name>
    <dbReference type="NCBI Taxonomy" id="45657"/>
    <lineage>
        <taxon>Bacteria</taxon>
        <taxon>Pseudomonadati</taxon>
        <taxon>Thermodesulfobacteriota</taxon>
        <taxon>Desulfobacteria</taxon>
        <taxon>Desulfobacterales</taxon>
        <taxon>Desulfococcaceae</taxon>
        <taxon>Desulfonema</taxon>
    </lineage>
</organism>
<evidence type="ECO:0000256" key="1">
    <source>
        <dbReference type="ARBA" id="ARBA00006847"/>
    </source>
</evidence>
<comment type="similarity">
    <text evidence="2">In the central section; belongs to the CRISPR-associated helicase Cas3 family.</text>
</comment>
<keyword evidence="3" id="KW-0540">Nuclease</keyword>
<dbReference type="SUPFAM" id="SSF52540">
    <property type="entry name" value="P-loop containing nucleoside triphosphate hydrolases"/>
    <property type="match status" value="1"/>
</dbReference>
<dbReference type="PROSITE" id="PS51194">
    <property type="entry name" value="HELICASE_CTER"/>
    <property type="match status" value="1"/>
</dbReference>
<dbReference type="GO" id="GO:0003676">
    <property type="term" value="F:nucleic acid binding"/>
    <property type="evidence" value="ECO:0007669"/>
    <property type="project" value="InterPro"/>
</dbReference>
<dbReference type="CDD" id="cd09641">
    <property type="entry name" value="Cas3''_I"/>
    <property type="match status" value="1"/>
</dbReference>
<name>A0A401FUK6_9BACT</name>
<keyword evidence="5" id="KW-0547">Nucleotide-binding</keyword>
<dbReference type="PANTHER" id="PTHR47959:SF16">
    <property type="entry name" value="CRISPR-ASSOCIATED NUCLEASE_HELICASE CAS3-RELATED"/>
    <property type="match status" value="1"/>
</dbReference>
<evidence type="ECO:0000259" key="13">
    <source>
        <dbReference type="PROSITE" id="PS51643"/>
    </source>
</evidence>
<dbReference type="RefSeq" id="WP_124328042.1">
    <property type="nucleotide sequence ID" value="NZ_BEXT01000001.1"/>
</dbReference>
<comment type="similarity">
    <text evidence="10">Belongs to the DEAD box helicase family.</text>
</comment>
<evidence type="ECO:0000256" key="8">
    <source>
        <dbReference type="ARBA" id="ARBA00022840"/>
    </source>
</evidence>
<dbReference type="Proteomes" id="UP000288096">
    <property type="component" value="Unassembled WGS sequence"/>
</dbReference>
<dbReference type="InterPro" id="IPR050079">
    <property type="entry name" value="DEAD_box_RNA_helicase"/>
</dbReference>
<feature type="domain" description="HD Cas3-type" evidence="13">
    <location>
        <begin position="11"/>
        <end position="251"/>
    </location>
</feature>
<dbReference type="EMBL" id="BEXT01000001">
    <property type="protein sequence ID" value="GBC60651.1"/>
    <property type="molecule type" value="Genomic_DNA"/>
</dbReference>
<keyword evidence="6" id="KW-0378">Hydrolase</keyword>
<evidence type="ECO:0000256" key="3">
    <source>
        <dbReference type="ARBA" id="ARBA00022722"/>
    </source>
</evidence>
<dbReference type="InterPro" id="IPR006483">
    <property type="entry name" value="CRISPR-assoc_Cas3_HD"/>
</dbReference>
<proteinExistence type="inferred from homology"/>
<keyword evidence="8" id="KW-0067">ATP-binding</keyword>
<evidence type="ECO:0000256" key="6">
    <source>
        <dbReference type="ARBA" id="ARBA00022801"/>
    </source>
</evidence>
<evidence type="ECO:0000256" key="5">
    <source>
        <dbReference type="ARBA" id="ARBA00022741"/>
    </source>
</evidence>
<dbReference type="PROSITE" id="PS51192">
    <property type="entry name" value="HELICASE_ATP_BIND_1"/>
    <property type="match status" value="1"/>
</dbReference>
<keyword evidence="9" id="KW-0051">Antiviral defense</keyword>
<dbReference type="InterPro" id="IPR001650">
    <property type="entry name" value="Helicase_C-like"/>
</dbReference>
<keyword evidence="14" id="KW-0255">Endonuclease</keyword>
<dbReference type="GO" id="GO:0005829">
    <property type="term" value="C:cytosol"/>
    <property type="evidence" value="ECO:0007669"/>
    <property type="project" value="TreeGrafter"/>
</dbReference>
<reference evidence="15" key="2">
    <citation type="submission" date="2019-01" db="EMBL/GenBank/DDBJ databases">
        <title>Genome sequence of Desulfonema ishimotonii strain Tokyo 01.</title>
        <authorList>
            <person name="Fukui M."/>
        </authorList>
    </citation>
    <scope>NUCLEOTIDE SEQUENCE [LARGE SCALE GENOMIC DNA]</scope>
    <source>
        <strain evidence="15">Tokyo 01</strain>
    </source>
</reference>
<reference evidence="15" key="1">
    <citation type="submission" date="2017-11" db="EMBL/GenBank/DDBJ databases">
        <authorList>
            <person name="Watanabe M."/>
            <person name="Kojima H."/>
        </authorList>
    </citation>
    <scope>NUCLEOTIDE SEQUENCE [LARGE SCALE GENOMIC DNA]</scope>
    <source>
        <strain evidence="15">Tokyo 01</strain>
    </source>
</reference>
<feature type="domain" description="Helicase C-terminal" evidence="12">
    <location>
        <begin position="507"/>
        <end position="657"/>
    </location>
</feature>
<evidence type="ECO:0000259" key="11">
    <source>
        <dbReference type="PROSITE" id="PS51192"/>
    </source>
</evidence>
<dbReference type="InterPro" id="IPR054712">
    <property type="entry name" value="Cas3-like_dom"/>
</dbReference>